<gene>
    <name evidence="2" type="ORF">SAMN05444145_10136</name>
</gene>
<organism evidence="2 3">
    <name type="scientific">Alistipes timonensis JC136</name>
    <dbReference type="NCBI Taxonomy" id="1033731"/>
    <lineage>
        <taxon>Bacteria</taxon>
        <taxon>Pseudomonadati</taxon>
        <taxon>Bacteroidota</taxon>
        <taxon>Bacteroidia</taxon>
        <taxon>Bacteroidales</taxon>
        <taxon>Rikenellaceae</taxon>
        <taxon>Alistipes</taxon>
    </lineage>
</organism>
<dbReference type="OrthoDB" id="1007507at2"/>
<dbReference type="Proteomes" id="UP000183253">
    <property type="component" value="Unassembled WGS sequence"/>
</dbReference>
<evidence type="ECO:0000256" key="1">
    <source>
        <dbReference type="SAM" id="Phobius"/>
    </source>
</evidence>
<keyword evidence="1" id="KW-1133">Transmembrane helix</keyword>
<keyword evidence="3" id="KW-1185">Reference proteome</keyword>
<dbReference type="AlphaFoldDB" id="A0A1H3WXH3"/>
<reference evidence="2 3" key="1">
    <citation type="submission" date="2016-10" db="EMBL/GenBank/DDBJ databases">
        <authorList>
            <person name="de Groot N.N."/>
        </authorList>
    </citation>
    <scope>NUCLEOTIDE SEQUENCE [LARGE SCALE GENOMIC DNA]</scope>
    <source>
        <strain evidence="2 3">DSM 25383</strain>
    </source>
</reference>
<feature type="transmembrane region" description="Helical" evidence="1">
    <location>
        <begin position="32"/>
        <end position="53"/>
    </location>
</feature>
<keyword evidence="1" id="KW-0812">Transmembrane</keyword>
<evidence type="ECO:0000313" key="3">
    <source>
        <dbReference type="Proteomes" id="UP000183253"/>
    </source>
</evidence>
<feature type="transmembrane region" description="Helical" evidence="1">
    <location>
        <begin position="74"/>
        <end position="93"/>
    </location>
</feature>
<evidence type="ECO:0000313" key="2">
    <source>
        <dbReference type="EMBL" id="SDZ91887.1"/>
    </source>
</evidence>
<accession>A0A1H3WXH3</accession>
<keyword evidence="1" id="KW-0472">Membrane</keyword>
<dbReference type="EMBL" id="FNRI01000001">
    <property type="protein sequence ID" value="SDZ91887.1"/>
    <property type="molecule type" value="Genomic_DNA"/>
</dbReference>
<name>A0A1H3WXH3_9BACT</name>
<feature type="transmembrane region" description="Helical" evidence="1">
    <location>
        <begin position="7"/>
        <end position="26"/>
    </location>
</feature>
<protein>
    <submittedName>
        <fullName evidence="2">Uncharacterized protein</fullName>
    </submittedName>
</protein>
<dbReference type="RefSeq" id="WP_052306677.1">
    <property type="nucleotide sequence ID" value="NZ_CAEG01000001.1"/>
</dbReference>
<sequence>MGNRLLNIIRISATALLLMAGVYGYLCYEKTRIVWWLPVAVAVGGAVATIPLLSRRWNRLTGSDDRDINRLCHLLGVGTALYFLFMGGNYLLADPASEYGEQITVTEKIHKVRRQRYRVGHRSVQGRTYEVFYLRIAFADGMRRKMQVSSSVYNSCRENHPKTVTMRHGFFGFPVIGRFGAPDKQQR</sequence>
<proteinExistence type="predicted"/>